<feature type="transmembrane region" description="Helical" evidence="5">
    <location>
        <begin position="287"/>
        <end position="303"/>
    </location>
</feature>
<evidence type="ECO:0000313" key="7">
    <source>
        <dbReference type="EMBL" id="HDM89901.1"/>
    </source>
</evidence>
<name>A0A7C0X8S7_UNCW3</name>
<dbReference type="PROSITE" id="PS50929">
    <property type="entry name" value="ABC_TM1F"/>
    <property type="match status" value="1"/>
</dbReference>
<dbReference type="CDD" id="cd18544">
    <property type="entry name" value="ABC_6TM_TmrA_like"/>
    <property type="match status" value="1"/>
</dbReference>
<keyword evidence="3 5" id="KW-1133">Transmembrane helix</keyword>
<dbReference type="PANTHER" id="PTHR43394:SF1">
    <property type="entry name" value="ATP-BINDING CASSETTE SUB-FAMILY B MEMBER 10, MITOCHONDRIAL"/>
    <property type="match status" value="1"/>
</dbReference>
<dbReference type="Gene3D" id="1.20.1560.10">
    <property type="entry name" value="ABC transporter type 1, transmembrane domain"/>
    <property type="match status" value="2"/>
</dbReference>
<reference evidence="7" key="1">
    <citation type="journal article" date="2020" name="mSystems">
        <title>Genome- and Community-Level Interaction Insights into Carbon Utilization and Element Cycling Functions of Hydrothermarchaeota in Hydrothermal Sediment.</title>
        <authorList>
            <person name="Zhou Z."/>
            <person name="Liu Y."/>
            <person name="Xu W."/>
            <person name="Pan J."/>
            <person name="Luo Z.H."/>
            <person name="Li M."/>
        </authorList>
    </citation>
    <scope>NUCLEOTIDE SEQUENCE [LARGE SCALE GENOMIC DNA]</scope>
    <source>
        <strain evidence="7">HyVt-237</strain>
    </source>
</reference>
<dbReference type="GO" id="GO:0005886">
    <property type="term" value="C:plasma membrane"/>
    <property type="evidence" value="ECO:0007669"/>
    <property type="project" value="UniProtKB-SubCell"/>
</dbReference>
<evidence type="ECO:0000259" key="6">
    <source>
        <dbReference type="PROSITE" id="PS50929"/>
    </source>
</evidence>
<evidence type="ECO:0000256" key="5">
    <source>
        <dbReference type="SAM" id="Phobius"/>
    </source>
</evidence>
<protein>
    <submittedName>
        <fullName evidence="7">ABC transporter ATP-binding protein</fullName>
    </submittedName>
</protein>
<feature type="non-terminal residue" evidence="7">
    <location>
        <position position="388"/>
    </location>
</feature>
<keyword evidence="4 5" id="KW-0472">Membrane</keyword>
<comment type="subcellular location">
    <subcellularLocation>
        <location evidence="1">Cell membrane</location>
        <topology evidence="1">Multi-pass membrane protein</topology>
    </subcellularLocation>
</comment>
<dbReference type="InterPro" id="IPR039421">
    <property type="entry name" value="Type_1_exporter"/>
</dbReference>
<evidence type="ECO:0000256" key="1">
    <source>
        <dbReference type="ARBA" id="ARBA00004651"/>
    </source>
</evidence>
<keyword evidence="7" id="KW-0547">Nucleotide-binding</keyword>
<keyword evidence="7" id="KW-0067">ATP-binding</keyword>
<gene>
    <name evidence="7" type="ORF">ENG67_01695</name>
</gene>
<dbReference type="InterPro" id="IPR011527">
    <property type="entry name" value="ABC1_TM_dom"/>
</dbReference>
<dbReference type="InterPro" id="IPR036640">
    <property type="entry name" value="ABC1_TM_sf"/>
</dbReference>
<sequence>MSDRVRKSAFQEDKVKSTYDSRIMKWFLQYLKPYKHLIAFSLLFLIFTTFFDLALPYITKIAIDRYIMPSYGEIVLQGKNPDFEEELLKKYGEFLIPLGEDRYLVDLSKIPKEERVFLEKKRYIARERYVVVRPDMGEAALRQAREHPEVFKKIGELYIAPQSALGKLERESLMAIRGRDLSGVKKMALIFFLFLFLNFLFNFAQVYVLQYIGQRVMFDIRMRLLSHMIRLPVEFFDRNPVGRLVTRATNDVSAINEMFTSVLIYVFKDVFLIVGIIFIMGRMNLRLTGIIFVLVPIIAYIAWEFRKRARDAYREVRAKLARLNAYLQESISGIRVIKLFVQESRMYNRFRDINREYYRANIKQILVYAVFRPLIEIISAFAVAIIVW</sequence>
<feature type="transmembrane region" description="Helical" evidence="5">
    <location>
        <begin position="37"/>
        <end position="58"/>
    </location>
</feature>
<feature type="transmembrane region" description="Helical" evidence="5">
    <location>
        <begin position="365"/>
        <end position="387"/>
    </location>
</feature>
<feature type="domain" description="ABC transmembrane type-1" evidence="6">
    <location>
        <begin position="39"/>
        <end position="388"/>
    </location>
</feature>
<feature type="transmembrane region" description="Helical" evidence="5">
    <location>
        <begin position="187"/>
        <end position="208"/>
    </location>
</feature>
<dbReference type="AlphaFoldDB" id="A0A7C0X8S7"/>
<dbReference type="GO" id="GO:0015421">
    <property type="term" value="F:ABC-type oligopeptide transporter activity"/>
    <property type="evidence" value="ECO:0007669"/>
    <property type="project" value="TreeGrafter"/>
</dbReference>
<dbReference type="EMBL" id="DRBW01000062">
    <property type="protein sequence ID" value="HDM89901.1"/>
    <property type="molecule type" value="Genomic_DNA"/>
</dbReference>
<organism evidence="7">
    <name type="scientific">candidate division WOR-3 bacterium</name>
    <dbReference type="NCBI Taxonomy" id="2052148"/>
    <lineage>
        <taxon>Bacteria</taxon>
        <taxon>Bacteria division WOR-3</taxon>
    </lineage>
</organism>
<evidence type="ECO:0000256" key="3">
    <source>
        <dbReference type="ARBA" id="ARBA00022989"/>
    </source>
</evidence>
<dbReference type="GO" id="GO:0005524">
    <property type="term" value="F:ATP binding"/>
    <property type="evidence" value="ECO:0007669"/>
    <property type="project" value="UniProtKB-KW"/>
</dbReference>
<proteinExistence type="predicted"/>
<dbReference type="PANTHER" id="PTHR43394">
    <property type="entry name" value="ATP-DEPENDENT PERMEASE MDL1, MITOCHONDRIAL"/>
    <property type="match status" value="1"/>
</dbReference>
<evidence type="ECO:0000256" key="4">
    <source>
        <dbReference type="ARBA" id="ARBA00023136"/>
    </source>
</evidence>
<comment type="caution">
    <text evidence="7">The sequence shown here is derived from an EMBL/GenBank/DDBJ whole genome shotgun (WGS) entry which is preliminary data.</text>
</comment>
<dbReference type="Pfam" id="PF00664">
    <property type="entry name" value="ABC_membrane"/>
    <property type="match status" value="1"/>
</dbReference>
<feature type="transmembrane region" description="Helical" evidence="5">
    <location>
        <begin position="262"/>
        <end position="280"/>
    </location>
</feature>
<dbReference type="Proteomes" id="UP000885931">
    <property type="component" value="Unassembled WGS sequence"/>
</dbReference>
<accession>A0A7C0X8S7</accession>
<keyword evidence="2 5" id="KW-0812">Transmembrane</keyword>
<dbReference type="SUPFAM" id="SSF90123">
    <property type="entry name" value="ABC transporter transmembrane region"/>
    <property type="match status" value="1"/>
</dbReference>
<evidence type="ECO:0000256" key="2">
    <source>
        <dbReference type="ARBA" id="ARBA00022692"/>
    </source>
</evidence>